<dbReference type="SMART" id="SM00138">
    <property type="entry name" value="MeTrc"/>
    <property type="match status" value="1"/>
</dbReference>
<feature type="binding site" evidence="6">
    <location>
        <begin position="208"/>
        <end position="209"/>
    </location>
    <ligand>
        <name>S-adenosyl-L-methionine</name>
        <dbReference type="ChEBI" id="CHEBI:59789"/>
    </ligand>
</feature>
<evidence type="ECO:0000256" key="6">
    <source>
        <dbReference type="PIRSR" id="PIRSR000410-1"/>
    </source>
</evidence>
<dbReference type="InterPro" id="IPR022642">
    <property type="entry name" value="CheR_C"/>
</dbReference>
<dbReference type="EMBL" id="VOPL01000001">
    <property type="protein sequence ID" value="TXB71116.1"/>
    <property type="molecule type" value="Genomic_DNA"/>
</dbReference>
<keyword evidence="3 5" id="KW-0808">Transferase</keyword>
<evidence type="ECO:0000256" key="5">
    <source>
        <dbReference type="PIRNR" id="PIRNR000410"/>
    </source>
</evidence>
<feature type="binding site" evidence="6">
    <location>
        <position position="124"/>
    </location>
    <ligand>
        <name>S-adenosyl-L-methionine</name>
        <dbReference type="ChEBI" id="CHEBI:59789"/>
    </ligand>
</feature>
<gene>
    <name evidence="8" type="ORF">FQV27_04515</name>
</gene>
<dbReference type="AlphaFoldDB" id="A0A5C6S9I1"/>
<evidence type="ECO:0000256" key="2">
    <source>
        <dbReference type="ARBA" id="ARBA00022603"/>
    </source>
</evidence>
<dbReference type="InterPro" id="IPR026024">
    <property type="entry name" value="Chemotaxis_MeTrfase_CheR"/>
</dbReference>
<dbReference type="SUPFAM" id="SSF47757">
    <property type="entry name" value="Chemotaxis receptor methyltransferase CheR, N-terminal domain"/>
    <property type="match status" value="1"/>
</dbReference>
<dbReference type="RefSeq" id="WP_147096603.1">
    <property type="nucleotide sequence ID" value="NZ_JBHUFH010000002.1"/>
</dbReference>
<protein>
    <recommendedName>
        <fullName evidence="5">Chemotaxis protein methyltransferase</fullName>
        <ecNumber evidence="5">2.1.1.80</ecNumber>
    </recommendedName>
</protein>
<feature type="binding site" evidence="6">
    <location>
        <begin position="225"/>
        <end position="226"/>
    </location>
    <ligand>
        <name>S-adenosyl-L-methionine</name>
        <dbReference type="ChEBI" id="CHEBI:59789"/>
    </ligand>
</feature>
<dbReference type="GO" id="GO:0008983">
    <property type="term" value="F:protein-glutamate O-methyltransferase activity"/>
    <property type="evidence" value="ECO:0007669"/>
    <property type="project" value="UniProtKB-EC"/>
</dbReference>
<dbReference type="PIRSF" id="PIRSF000410">
    <property type="entry name" value="CheR"/>
    <property type="match status" value="1"/>
</dbReference>
<dbReference type="EC" id="2.1.1.80" evidence="5"/>
<feature type="binding site" evidence="6">
    <location>
        <position position="83"/>
    </location>
    <ligand>
        <name>S-adenosyl-L-methionine</name>
        <dbReference type="ChEBI" id="CHEBI:59789"/>
    </ligand>
</feature>
<comment type="caution">
    <text evidence="8">The sequence shown here is derived from an EMBL/GenBank/DDBJ whole genome shotgun (WGS) entry which is preliminary data.</text>
</comment>
<dbReference type="InterPro" id="IPR022641">
    <property type="entry name" value="CheR_N"/>
</dbReference>
<accession>A0A5C6S9I1</accession>
<dbReference type="Pfam" id="PF01739">
    <property type="entry name" value="CheR"/>
    <property type="match status" value="1"/>
</dbReference>
<dbReference type="InterPro" id="IPR050903">
    <property type="entry name" value="Bact_Chemotaxis_MeTrfase"/>
</dbReference>
<evidence type="ECO:0000256" key="1">
    <source>
        <dbReference type="ARBA" id="ARBA00001541"/>
    </source>
</evidence>
<feature type="binding site" evidence="6">
    <location>
        <position position="89"/>
    </location>
    <ligand>
        <name>S-adenosyl-L-methionine</name>
        <dbReference type="ChEBI" id="CHEBI:59789"/>
    </ligand>
</feature>
<organism evidence="8 9">
    <name type="scientific">Paracoccus aurantiacus</name>
    <dbReference type="NCBI Taxonomy" id="2599412"/>
    <lineage>
        <taxon>Bacteria</taxon>
        <taxon>Pseudomonadati</taxon>
        <taxon>Pseudomonadota</taxon>
        <taxon>Alphaproteobacteria</taxon>
        <taxon>Rhodobacterales</taxon>
        <taxon>Paracoccaceae</taxon>
        <taxon>Paracoccus</taxon>
    </lineage>
</organism>
<dbReference type="InterPro" id="IPR036804">
    <property type="entry name" value="CheR_N_sf"/>
</dbReference>
<dbReference type="SUPFAM" id="SSF53335">
    <property type="entry name" value="S-adenosyl-L-methionine-dependent methyltransferases"/>
    <property type="match status" value="1"/>
</dbReference>
<dbReference type="PANTHER" id="PTHR24422:SF19">
    <property type="entry name" value="CHEMOTAXIS PROTEIN METHYLTRANSFERASE"/>
    <property type="match status" value="1"/>
</dbReference>
<feature type="domain" description="CheR-type methyltransferase" evidence="7">
    <location>
        <begin position="6"/>
        <end position="281"/>
    </location>
</feature>
<dbReference type="InterPro" id="IPR000780">
    <property type="entry name" value="CheR_MeTrfase"/>
</dbReference>
<evidence type="ECO:0000259" key="7">
    <source>
        <dbReference type="PROSITE" id="PS50123"/>
    </source>
</evidence>
<evidence type="ECO:0000256" key="4">
    <source>
        <dbReference type="ARBA" id="ARBA00022691"/>
    </source>
</evidence>
<evidence type="ECO:0000256" key="3">
    <source>
        <dbReference type="ARBA" id="ARBA00022679"/>
    </source>
</evidence>
<keyword evidence="2 5" id="KW-0489">Methyltransferase</keyword>
<dbReference type="PROSITE" id="PS50123">
    <property type="entry name" value="CHER"/>
    <property type="match status" value="1"/>
</dbReference>
<name>A0A5C6S9I1_9RHOB</name>
<dbReference type="PRINTS" id="PR00996">
    <property type="entry name" value="CHERMTFRASE"/>
</dbReference>
<dbReference type="PANTHER" id="PTHR24422">
    <property type="entry name" value="CHEMOTAXIS PROTEIN METHYLTRANSFERASE"/>
    <property type="match status" value="1"/>
</dbReference>
<dbReference type="OrthoDB" id="9816309at2"/>
<dbReference type="Gene3D" id="3.40.50.150">
    <property type="entry name" value="Vaccinia Virus protein VP39"/>
    <property type="match status" value="1"/>
</dbReference>
<sequence>MTYSGRAPRDAAMSDREFDQLSKIIYAFSGIVIGPEKRSLMLARLQKRVSALKLSSLADYVELLNGLSGAAERNMFVSSLTTNVTSFFRERHHFRMLTAEIIPSLAEPDRSIDIWSAGCSSGQEPYSIAMSLRERCADAAARTRILATDIDARVLEAAKTGIFKFSELSALPADLRSRYFSACTATDQTDKMRVAPVLASMIEFRQLNLNSQWKNARLFDVIFFRNVAIYFDAATQRALWYRFHACLRPGGWLLIGHSERVPADMHDLLVPAGITAYRKPQ</sequence>
<feature type="binding site" evidence="6">
    <location>
        <position position="149"/>
    </location>
    <ligand>
        <name>S-adenosyl-L-methionine</name>
        <dbReference type="ChEBI" id="CHEBI:59789"/>
    </ligand>
</feature>
<keyword evidence="4 5" id="KW-0949">S-adenosyl-L-methionine</keyword>
<comment type="catalytic activity">
    <reaction evidence="1 5">
        <text>L-glutamyl-[protein] + S-adenosyl-L-methionine = [protein]-L-glutamate 5-O-methyl ester + S-adenosyl-L-homocysteine</text>
        <dbReference type="Rhea" id="RHEA:24452"/>
        <dbReference type="Rhea" id="RHEA-COMP:10208"/>
        <dbReference type="Rhea" id="RHEA-COMP:10311"/>
        <dbReference type="ChEBI" id="CHEBI:29973"/>
        <dbReference type="ChEBI" id="CHEBI:57856"/>
        <dbReference type="ChEBI" id="CHEBI:59789"/>
        <dbReference type="ChEBI" id="CHEBI:82795"/>
        <dbReference type="EC" id="2.1.1.80"/>
    </reaction>
</comment>
<proteinExistence type="predicted"/>
<dbReference type="InterPro" id="IPR029063">
    <property type="entry name" value="SAM-dependent_MTases_sf"/>
</dbReference>
<keyword evidence="9" id="KW-1185">Reference proteome</keyword>
<dbReference type="Gene3D" id="1.10.155.10">
    <property type="entry name" value="Chemotaxis receptor methyltransferase CheR, N-terminal domain"/>
    <property type="match status" value="1"/>
</dbReference>
<feature type="binding site" evidence="6">
    <location>
        <position position="85"/>
    </location>
    <ligand>
        <name>S-adenosyl-L-methionine</name>
        <dbReference type="ChEBI" id="CHEBI:59789"/>
    </ligand>
</feature>
<dbReference type="Pfam" id="PF03705">
    <property type="entry name" value="CheR_N"/>
    <property type="match status" value="1"/>
</dbReference>
<dbReference type="GO" id="GO:0032259">
    <property type="term" value="P:methylation"/>
    <property type="evidence" value="ECO:0007669"/>
    <property type="project" value="UniProtKB-KW"/>
</dbReference>
<comment type="function">
    <text evidence="5">Methylation of the membrane-bound methyl-accepting chemotaxis proteins (MCP) to form gamma-glutamyl methyl ester residues in MCP.</text>
</comment>
<dbReference type="Proteomes" id="UP000321562">
    <property type="component" value="Unassembled WGS sequence"/>
</dbReference>
<reference evidence="8 9" key="1">
    <citation type="submission" date="2019-08" db="EMBL/GenBank/DDBJ databases">
        <authorList>
            <person name="Ye J."/>
        </authorList>
    </citation>
    <scope>NUCLEOTIDE SEQUENCE [LARGE SCALE GENOMIC DNA]</scope>
    <source>
        <strain evidence="8 9">TK008</strain>
    </source>
</reference>
<evidence type="ECO:0000313" key="8">
    <source>
        <dbReference type="EMBL" id="TXB71116.1"/>
    </source>
</evidence>
<evidence type="ECO:0000313" key="9">
    <source>
        <dbReference type="Proteomes" id="UP000321562"/>
    </source>
</evidence>